<feature type="transmembrane region" description="Helical" evidence="1">
    <location>
        <begin position="72"/>
        <end position="94"/>
    </location>
</feature>
<dbReference type="EMBL" id="CP124616">
    <property type="protein sequence ID" value="WGW04600.1"/>
    <property type="molecule type" value="Genomic_DNA"/>
</dbReference>
<protein>
    <recommendedName>
        <fullName evidence="4">Glycerophosphoryl diester phosphodiesterase membrane domain-containing protein</fullName>
    </recommendedName>
</protein>
<evidence type="ECO:0000313" key="3">
    <source>
        <dbReference type="Proteomes" id="UP001241605"/>
    </source>
</evidence>
<dbReference type="Proteomes" id="UP001241605">
    <property type="component" value="Chromosome"/>
</dbReference>
<proteinExistence type="predicted"/>
<evidence type="ECO:0000256" key="1">
    <source>
        <dbReference type="SAM" id="Phobius"/>
    </source>
</evidence>
<reference evidence="2 3" key="1">
    <citation type="submission" date="2023-05" db="EMBL/GenBank/DDBJ databases">
        <title>YMD87, complete Genome.</title>
        <authorList>
            <person name="Zhang J."/>
            <person name="Xu X."/>
        </authorList>
    </citation>
    <scope>NUCLEOTIDE SEQUENCE [LARGE SCALE GENOMIC DNA]</scope>
    <source>
        <strain evidence="2 3">YMD87</strain>
    </source>
</reference>
<evidence type="ECO:0000313" key="2">
    <source>
        <dbReference type="EMBL" id="WGW04600.1"/>
    </source>
</evidence>
<feature type="transmembrane region" description="Helical" evidence="1">
    <location>
        <begin position="152"/>
        <end position="175"/>
    </location>
</feature>
<feature type="transmembrane region" description="Helical" evidence="1">
    <location>
        <begin position="231"/>
        <end position="253"/>
    </location>
</feature>
<name>A0ABY8QJB2_9RHOB</name>
<feature type="transmembrane region" description="Helical" evidence="1">
    <location>
        <begin position="196"/>
        <end position="225"/>
    </location>
</feature>
<feature type="transmembrane region" description="Helical" evidence="1">
    <location>
        <begin position="115"/>
        <end position="146"/>
    </location>
</feature>
<keyword evidence="3" id="KW-1185">Reference proteome</keyword>
<keyword evidence="1" id="KW-0472">Membrane</keyword>
<dbReference type="RefSeq" id="WP_282301235.1">
    <property type="nucleotide sequence ID" value="NZ_CP124616.1"/>
</dbReference>
<organism evidence="2 3">
    <name type="scientific">Tropicibacter oceani</name>
    <dbReference type="NCBI Taxonomy" id="3058420"/>
    <lineage>
        <taxon>Bacteria</taxon>
        <taxon>Pseudomonadati</taxon>
        <taxon>Pseudomonadota</taxon>
        <taxon>Alphaproteobacteria</taxon>
        <taxon>Rhodobacterales</taxon>
        <taxon>Roseobacteraceae</taxon>
        <taxon>Tropicibacter</taxon>
    </lineage>
</organism>
<keyword evidence="1" id="KW-0812">Transmembrane</keyword>
<keyword evidence="1" id="KW-1133">Transmembrane helix</keyword>
<feature type="transmembrane region" description="Helical" evidence="1">
    <location>
        <begin position="31"/>
        <end position="52"/>
    </location>
</feature>
<accession>A0ABY8QJB2</accession>
<sequence>MRKTWLKGQDMKGWTIFVHSLRMVLRNWMQALRIGLLPVIIATAALSLLVGGTGWEMMNTPGGGMPMPEDGAGFTMAFLPAWIVIMVAMIWIVVNWHRFVLLEEYPRGWLPPFPVSLILGYFGRILMLVVIAVVLSIPLGILVAAMGQAAMILLPIFWVIIMVGFYRVSVILPAGAVGKPMTLGQAWTATQGASGVILTFALILFAANFVLQLGVAAIMAVSVLLGGLVSIAFSLVMGLVGVSILTTLYGHYVEGREID</sequence>
<gene>
    <name evidence="2" type="ORF">QF118_03345</name>
</gene>
<evidence type="ECO:0008006" key="4">
    <source>
        <dbReference type="Google" id="ProtNLM"/>
    </source>
</evidence>